<organism evidence="2 3">
    <name type="scientific">Cupriavidus basilensis</name>
    <dbReference type="NCBI Taxonomy" id="68895"/>
    <lineage>
        <taxon>Bacteria</taxon>
        <taxon>Pseudomonadati</taxon>
        <taxon>Pseudomonadota</taxon>
        <taxon>Betaproteobacteria</taxon>
        <taxon>Burkholderiales</taxon>
        <taxon>Burkholderiaceae</taxon>
        <taxon>Cupriavidus</taxon>
    </lineage>
</organism>
<feature type="coiled-coil region" evidence="1">
    <location>
        <begin position="4"/>
        <end position="62"/>
    </location>
</feature>
<dbReference type="GeneID" id="98400798"/>
<evidence type="ECO:0000256" key="1">
    <source>
        <dbReference type="SAM" id="Coils"/>
    </source>
</evidence>
<dbReference type="RefSeq" id="WP_150990568.1">
    <property type="nucleotide sequence ID" value="NZ_CP062803.1"/>
</dbReference>
<dbReference type="AlphaFoldDB" id="A0A643FQM9"/>
<evidence type="ECO:0000313" key="2">
    <source>
        <dbReference type="EMBL" id="QOT77906.1"/>
    </source>
</evidence>
<keyword evidence="1" id="KW-0175">Coiled coil</keyword>
<dbReference type="EMBL" id="CP062803">
    <property type="protein sequence ID" value="QOT77906.1"/>
    <property type="molecule type" value="Genomic_DNA"/>
</dbReference>
<protein>
    <submittedName>
        <fullName evidence="2">Uncharacterized protein</fullName>
    </submittedName>
</protein>
<sequence length="72" mass="8182">MSRANRDRKLLDALKKERDEALRLLEIEKERCRLGGVDGPHLQQLNLQYSDAYRKYKALSDALGHGSAQGSK</sequence>
<proteinExistence type="predicted"/>
<gene>
    <name evidence="2" type="ORF">F7R26_007740</name>
</gene>
<dbReference type="Proteomes" id="UP000397656">
    <property type="component" value="Chromosome 1"/>
</dbReference>
<reference evidence="2 3" key="1">
    <citation type="submission" date="2020-10" db="EMBL/GenBank/DDBJ databases">
        <title>Complete genome sequence of Cupriavidus basilensis CCUG 49340T.</title>
        <authorList>
            <person name="Salva-Serra F."/>
            <person name="Donoso R.A."/>
            <person name="Cho K.H."/>
            <person name="Yoo J.A."/>
            <person name="Lee K."/>
            <person name="Yoon S.-H."/>
            <person name="Perez-Pantoja D."/>
            <person name="Moore E.R.B."/>
        </authorList>
    </citation>
    <scope>NUCLEOTIDE SEQUENCE [LARGE SCALE GENOMIC DNA]</scope>
    <source>
        <strain evidence="3">CCUG 49340</strain>
    </source>
</reference>
<accession>A0A643FQM9</accession>
<name>A0A643FQM9_9BURK</name>
<evidence type="ECO:0000313" key="3">
    <source>
        <dbReference type="Proteomes" id="UP000397656"/>
    </source>
</evidence>